<dbReference type="Gene3D" id="1.10.510.10">
    <property type="entry name" value="Transferase(Phosphotransferase) domain 1"/>
    <property type="match status" value="1"/>
</dbReference>
<dbReference type="InterPro" id="IPR011009">
    <property type="entry name" value="Kinase-like_dom_sf"/>
</dbReference>
<reference evidence="3" key="1">
    <citation type="submission" date="2020-06" db="EMBL/GenBank/DDBJ databases">
        <title>WGS assembly of Ceratodon purpureus strain R40.</title>
        <authorList>
            <person name="Carey S.B."/>
            <person name="Jenkins J."/>
            <person name="Shu S."/>
            <person name="Lovell J.T."/>
            <person name="Sreedasyam A."/>
            <person name="Maumus F."/>
            <person name="Tiley G.P."/>
            <person name="Fernandez-Pozo N."/>
            <person name="Barry K."/>
            <person name="Chen C."/>
            <person name="Wang M."/>
            <person name="Lipzen A."/>
            <person name="Daum C."/>
            <person name="Saski C.A."/>
            <person name="Payton A.C."/>
            <person name="Mcbreen J.C."/>
            <person name="Conrad R.E."/>
            <person name="Kollar L.M."/>
            <person name="Olsson S."/>
            <person name="Huttunen S."/>
            <person name="Landis J.B."/>
            <person name="Wickett N.J."/>
            <person name="Johnson M.G."/>
            <person name="Rensing S.A."/>
            <person name="Grimwood J."/>
            <person name="Schmutz J."/>
            <person name="Mcdaniel S.F."/>
        </authorList>
    </citation>
    <scope>NUCLEOTIDE SEQUENCE</scope>
    <source>
        <strain evidence="3">R40</strain>
    </source>
</reference>
<dbReference type="InterPro" id="IPR008271">
    <property type="entry name" value="Ser/Thr_kinase_AS"/>
</dbReference>
<dbReference type="PROSITE" id="PS00108">
    <property type="entry name" value="PROTEIN_KINASE_ST"/>
    <property type="match status" value="1"/>
</dbReference>
<dbReference type="Gene3D" id="3.30.200.20">
    <property type="entry name" value="Phosphorylase Kinase, domain 1"/>
    <property type="match status" value="1"/>
</dbReference>
<gene>
    <name evidence="3" type="ORF">KC19_8G062200</name>
</gene>
<feature type="domain" description="Protein kinase" evidence="2">
    <location>
        <begin position="519"/>
        <end position="818"/>
    </location>
</feature>
<protein>
    <recommendedName>
        <fullName evidence="2">Protein kinase domain-containing protein</fullName>
    </recommendedName>
</protein>
<dbReference type="SUPFAM" id="SSF56112">
    <property type="entry name" value="Protein kinase-like (PK-like)"/>
    <property type="match status" value="1"/>
</dbReference>
<dbReference type="Proteomes" id="UP000822688">
    <property type="component" value="Chromosome 8"/>
</dbReference>
<proteinExistence type="predicted"/>
<evidence type="ECO:0000256" key="1">
    <source>
        <dbReference type="SAM" id="MobiDB-lite"/>
    </source>
</evidence>
<feature type="region of interest" description="Disordered" evidence="1">
    <location>
        <begin position="24"/>
        <end position="45"/>
    </location>
</feature>
<evidence type="ECO:0000259" key="2">
    <source>
        <dbReference type="PROSITE" id="PS50011"/>
    </source>
</evidence>
<organism evidence="3 4">
    <name type="scientific">Ceratodon purpureus</name>
    <name type="common">Fire moss</name>
    <name type="synonym">Dicranum purpureum</name>
    <dbReference type="NCBI Taxonomy" id="3225"/>
    <lineage>
        <taxon>Eukaryota</taxon>
        <taxon>Viridiplantae</taxon>
        <taxon>Streptophyta</taxon>
        <taxon>Embryophyta</taxon>
        <taxon>Bryophyta</taxon>
        <taxon>Bryophytina</taxon>
        <taxon>Bryopsida</taxon>
        <taxon>Dicranidae</taxon>
        <taxon>Pseudoditrichales</taxon>
        <taxon>Ditrichaceae</taxon>
        <taxon>Ceratodon</taxon>
    </lineage>
</organism>
<dbReference type="PROSITE" id="PS50011">
    <property type="entry name" value="PROTEIN_KINASE_DOM"/>
    <property type="match status" value="1"/>
</dbReference>
<name>A0A8T0GZ52_CERPU</name>
<keyword evidence="4" id="KW-1185">Reference proteome</keyword>
<evidence type="ECO:0000313" key="4">
    <source>
        <dbReference type="Proteomes" id="UP000822688"/>
    </source>
</evidence>
<comment type="caution">
    <text evidence="3">The sequence shown here is derived from an EMBL/GenBank/DDBJ whole genome shotgun (WGS) entry which is preliminary data.</text>
</comment>
<dbReference type="GO" id="GO:0005524">
    <property type="term" value="F:ATP binding"/>
    <property type="evidence" value="ECO:0007669"/>
    <property type="project" value="InterPro"/>
</dbReference>
<dbReference type="PANTHER" id="PTHR44329">
    <property type="entry name" value="SERINE/THREONINE-PROTEIN KINASE TNNI3K-RELATED"/>
    <property type="match status" value="1"/>
</dbReference>
<feature type="region of interest" description="Disordered" evidence="1">
    <location>
        <begin position="85"/>
        <end position="104"/>
    </location>
</feature>
<dbReference type="InterPro" id="IPR000719">
    <property type="entry name" value="Prot_kinase_dom"/>
</dbReference>
<sequence>MLHHGASASDDYSLWKMALEGTSQASVPVTDEENSNEDEHRDLGVDSSLRLGRRRSNWPTQSQLRVAVLKLNRDLEELHTPVLVRRDPPGEEGVSPKVDESNRLMNSPGPLGFYHRGVAERMLRDYLRDLLALNARQLANDPEEKRQIRITNVQKRVEKYRLALAKMEEANAKEPNGTLSWEERNILKTMLEDYTRGLEDFLEDPDEHGGRDKLEAELDEVRANIDMVDEGIPLDFSETRFDIMIESLTASLEGVEGQVEEFSRLHSCGSIKVFNLLCGYVVDTLSLAIHDRLRRYKETLELAMKLEVEDYLVSARQPIFKSVAFCIESLTELARQFQSVVELLTTCSKDDWWIAALELSNALPHFSIPRWSRFSLAIRACEWSMDIVDLAFHALRQISSNGVSTLLDVAFKWSEEKSRMVLLIDGKPLYEKDERIEVRPPGIPPVVTYLQDTCKALEAQDVSALVTKLVELSARPKKIFSSADANMHAIADFLSQKLDGPIPEVNSLPWTFRINPSTLTYVQYIASGASGMVAKFKWLGREVGVKTVKSPGLSRRRFEEEAAILATVQHPNVVRMIGCAFQDNSETGSLVMELMEHDLRTVIEMRCPNPEPGLSPFPLIVAIDIMLQIGEGMQYLREHKILHRDLKAKNILLNRARRVRRTLSGAYRKFPDLASLLHTEEYYVAKLADFGIAKARRQQTNFLTMMAGTTSWRAPEVYNVPDLETANNYQWPADVYSFAMVCYEILTGRIPFDEVPNTKIYKGIMAGDRPSLKEYSMPLVLRDLIERCWATDPDSRPSFAEICKTLWQCKVENILPVFKLHISSPRQGSM</sequence>
<dbReference type="SMART" id="SM00220">
    <property type="entry name" value="S_TKc"/>
    <property type="match status" value="1"/>
</dbReference>
<dbReference type="InterPro" id="IPR001245">
    <property type="entry name" value="Ser-Thr/Tyr_kinase_cat_dom"/>
</dbReference>
<dbReference type="GO" id="GO:0004674">
    <property type="term" value="F:protein serine/threonine kinase activity"/>
    <property type="evidence" value="ECO:0007669"/>
    <property type="project" value="TreeGrafter"/>
</dbReference>
<evidence type="ECO:0000313" key="3">
    <source>
        <dbReference type="EMBL" id="KAG0563827.1"/>
    </source>
</evidence>
<accession>A0A8T0GZ52</accession>
<dbReference type="Pfam" id="PF07714">
    <property type="entry name" value="PK_Tyr_Ser-Thr"/>
    <property type="match status" value="1"/>
</dbReference>
<dbReference type="InterPro" id="IPR051681">
    <property type="entry name" value="Ser/Thr_Kinases-Pseudokinases"/>
</dbReference>
<dbReference type="AlphaFoldDB" id="A0A8T0GZ52"/>
<dbReference type="EMBL" id="CM026429">
    <property type="protein sequence ID" value="KAG0563827.1"/>
    <property type="molecule type" value="Genomic_DNA"/>
</dbReference>
<dbReference type="PANTHER" id="PTHR44329:SF260">
    <property type="entry name" value="PROTEIN KINASE DOMAIN-CONTAINING PROTEIN"/>
    <property type="match status" value="1"/>
</dbReference>